<dbReference type="FunFam" id="1.10.510.10:FF:001793">
    <property type="entry name" value="Putative serine/threonine-protein kinase ZK507.1"/>
    <property type="match status" value="1"/>
</dbReference>
<organism evidence="13">
    <name type="scientific">Caenorhabditis remanei</name>
    <name type="common">Caenorhabditis vulgaris</name>
    <dbReference type="NCBI Taxonomy" id="31234"/>
    <lineage>
        <taxon>Eukaryota</taxon>
        <taxon>Metazoa</taxon>
        <taxon>Ecdysozoa</taxon>
        <taxon>Nematoda</taxon>
        <taxon>Chromadorea</taxon>
        <taxon>Rhabditida</taxon>
        <taxon>Rhabditina</taxon>
        <taxon>Rhabditomorpha</taxon>
        <taxon>Rhabditoidea</taxon>
        <taxon>Rhabditidae</taxon>
        <taxon>Peloderinae</taxon>
        <taxon>Caenorhabditis</taxon>
    </lineage>
</organism>
<dbReference type="Gene3D" id="1.10.510.10">
    <property type="entry name" value="Transferase(Phosphotransferase) domain 1"/>
    <property type="match status" value="1"/>
</dbReference>
<dbReference type="PANTHER" id="PTHR11909">
    <property type="entry name" value="CASEIN KINASE-RELATED"/>
    <property type="match status" value="1"/>
</dbReference>
<evidence type="ECO:0000256" key="6">
    <source>
        <dbReference type="ARBA" id="ARBA00022840"/>
    </source>
</evidence>
<comment type="similarity">
    <text evidence="10">Belongs to the protein kinase superfamily.</text>
</comment>
<evidence type="ECO:0000256" key="3">
    <source>
        <dbReference type="ARBA" id="ARBA00022679"/>
    </source>
</evidence>
<dbReference type="SUPFAM" id="SSF56112">
    <property type="entry name" value="Protein kinase-like (PK-like)"/>
    <property type="match status" value="1"/>
</dbReference>
<dbReference type="EMBL" id="WUAV01000003">
    <property type="protein sequence ID" value="KAF1760060.1"/>
    <property type="molecule type" value="Genomic_DNA"/>
</dbReference>
<feature type="binding site" evidence="9">
    <location>
        <position position="85"/>
    </location>
    <ligand>
        <name>ATP</name>
        <dbReference type="ChEBI" id="CHEBI:30616"/>
    </ligand>
</feature>
<evidence type="ECO:0000256" key="8">
    <source>
        <dbReference type="ARBA" id="ARBA00048679"/>
    </source>
</evidence>
<name>A0A6A5GX61_CAERE</name>
<protein>
    <recommendedName>
        <fullName evidence="1">non-specific serine/threonine protein kinase</fullName>
        <ecNumber evidence="1">2.7.11.1</ecNumber>
    </recommendedName>
</protein>
<dbReference type="AlphaFoldDB" id="A0A6A5GX61"/>
<evidence type="ECO:0000256" key="2">
    <source>
        <dbReference type="ARBA" id="ARBA00022527"/>
    </source>
</evidence>
<comment type="caution">
    <text evidence="13">The sequence shown here is derived from an EMBL/GenBank/DDBJ whole genome shotgun (WGS) entry which is preliminary data.</text>
</comment>
<feature type="compositionally biased region" description="Basic and acidic residues" evidence="11">
    <location>
        <begin position="1"/>
        <end position="15"/>
    </location>
</feature>
<comment type="catalytic activity">
    <reaction evidence="7">
        <text>L-threonyl-[protein] + ATP = O-phospho-L-threonyl-[protein] + ADP + H(+)</text>
        <dbReference type="Rhea" id="RHEA:46608"/>
        <dbReference type="Rhea" id="RHEA-COMP:11060"/>
        <dbReference type="Rhea" id="RHEA-COMP:11605"/>
        <dbReference type="ChEBI" id="CHEBI:15378"/>
        <dbReference type="ChEBI" id="CHEBI:30013"/>
        <dbReference type="ChEBI" id="CHEBI:30616"/>
        <dbReference type="ChEBI" id="CHEBI:61977"/>
        <dbReference type="ChEBI" id="CHEBI:456216"/>
        <dbReference type="EC" id="2.7.11.1"/>
    </reaction>
</comment>
<evidence type="ECO:0000256" key="5">
    <source>
        <dbReference type="ARBA" id="ARBA00022777"/>
    </source>
</evidence>
<dbReference type="PROSITE" id="PS50011">
    <property type="entry name" value="PROTEIN_KINASE_DOM"/>
    <property type="match status" value="1"/>
</dbReference>
<evidence type="ECO:0000256" key="11">
    <source>
        <dbReference type="SAM" id="MobiDB-lite"/>
    </source>
</evidence>
<dbReference type="InterPro" id="IPR011009">
    <property type="entry name" value="Kinase-like_dom_sf"/>
</dbReference>
<keyword evidence="6 9" id="KW-0067">ATP-binding</keyword>
<feature type="domain" description="Protein kinase" evidence="12">
    <location>
        <begin position="54"/>
        <end position="375"/>
    </location>
</feature>
<evidence type="ECO:0000256" key="4">
    <source>
        <dbReference type="ARBA" id="ARBA00022741"/>
    </source>
</evidence>
<dbReference type="Pfam" id="PF00069">
    <property type="entry name" value="Pkinase"/>
    <property type="match status" value="1"/>
</dbReference>
<dbReference type="GO" id="GO:0004674">
    <property type="term" value="F:protein serine/threonine kinase activity"/>
    <property type="evidence" value="ECO:0007669"/>
    <property type="project" value="UniProtKB-KW"/>
</dbReference>
<evidence type="ECO:0000256" key="7">
    <source>
        <dbReference type="ARBA" id="ARBA00047899"/>
    </source>
</evidence>
<dbReference type="EC" id="2.7.11.1" evidence="1"/>
<dbReference type="InterPro" id="IPR017441">
    <property type="entry name" value="Protein_kinase_ATP_BS"/>
</dbReference>
<comment type="catalytic activity">
    <reaction evidence="8">
        <text>L-seryl-[protein] + ATP = O-phospho-L-seryl-[protein] + ADP + H(+)</text>
        <dbReference type="Rhea" id="RHEA:17989"/>
        <dbReference type="Rhea" id="RHEA-COMP:9863"/>
        <dbReference type="Rhea" id="RHEA-COMP:11604"/>
        <dbReference type="ChEBI" id="CHEBI:15378"/>
        <dbReference type="ChEBI" id="CHEBI:29999"/>
        <dbReference type="ChEBI" id="CHEBI:30616"/>
        <dbReference type="ChEBI" id="CHEBI:83421"/>
        <dbReference type="ChEBI" id="CHEBI:456216"/>
        <dbReference type="EC" id="2.7.11.1"/>
    </reaction>
</comment>
<feature type="compositionally biased region" description="Low complexity" evidence="11">
    <location>
        <begin position="418"/>
        <end position="427"/>
    </location>
</feature>
<feature type="compositionally biased region" description="Basic residues" evidence="11">
    <location>
        <begin position="440"/>
        <end position="454"/>
    </location>
</feature>
<evidence type="ECO:0000313" key="13">
    <source>
        <dbReference type="EMBL" id="KAF1760060.1"/>
    </source>
</evidence>
<sequence length="454" mass="51634">MKSGDRQKTTEREGTKGMQTARTGSKKQQAVKKKPVKKLLTSLNKVDSRNKHLWAVQVHIGSGGFGDVYRVIDEKDPERPEYAMKTEIRGAHQRRLNIEKCILHEVGVYTASNKKTRHFCELVDSGLTAEYSWIVMTLIGPSLDSVRRMLNKQFTRNCVISMALQILEAVEIMHEVGFIHRDLKPGNICTGNPPNDDHLLYVLDFGISRRIYKSITKKELRNKRERVPFYGTRKFCNRACHLEKDQGRKDDMETYVYTVLDLFHNERGLSWSKDLADTKKIVEKKKALFENPLRELDPIVPPGIAKIILYLKDLKFQDSVDYRFIELELRSCRKELTSSDPSDETMDWTGKLEKLMKEAKNNRKPVTPKGEETLIFENLKERKRVREMTSAGGGRSANESSAMRSCTFDGSEGPPPGFMTTGATTAGTTGGTTGPATRTVMKKPLVKKKSRSRN</sequence>
<dbReference type="InterPro" id="IPR000719">
    <property type="entry name" value="Prot_kinase_dom"/>
</dbReference>
<dbReference type="CTD" id="9809722"/>
<keyword evidence="3" id="KW-0808">Transferase</keyword>
<proteinExistence type="inferred from homology"/>
<evidence type="ECO:0000256" key="9">
    <source>
        <dbReference type="PROSITE-ProRule" id="PRU10141"/>
    </source>
</evidence>
<gene>
    <name evidence="13" type="ORF">GCK72_008306</name>
</gene>
<accession>A0A6A5GX61</accession>
<dbReference type="InterPro" id="IPR008271">
    <property type="entry name" value="Ser/Thr_kinase_AS"/>
</dbReference>
<dbReference type="SMART" id="SM00220">
    <property type="entry name" value="S_TKc"/>
    <property type="match status" value="1"/>
</dbReference>
<dbReference type="GO" id="GO:0005524">
    <property type="term" value="F:ATP binding"/>
    <property type="evidence" value="ECO:0007669"/>
    <property type="project" value="UniProtKB-UniRule"/>
</dbReference>
<dbReference type="KEGG" id="crq:GCK72_008306"/>
<keyword evidence="5" id="KW-0418">Kinase</keyword>
<evidence type="ECO:0000256" key="10">
    <source>
        <dbReference type="RuleBase" id="RU000304"/>
    </source>
</evidence>
<dbReference type="PROSITE" id="PS00107">
    <property type="entry name" value="PROTEIN_KINASE_ATP"/>
    <property type="match status" value="1"/>
</dbReference>
<dbReference type="InterPro" id="IPR050235">
    <property type="entry name" value="CK1_Ser-Thr_kinase"/>
</dbReference>
<evidence type="ECO:0000256" key="1">
    <source>
        <dbReference type="ARBA" id="ARBA00012513"/>
    </source>
</evidence>
<dbReference type="GeneID" id="9809722"/>
<reference evidence="13" key="1">
    <citation type="submission" date="2019-12" db="EMBL/GenBank/DDBJ databases">
        <title>Chromosome-level assembly of the Caenorhabditis remanei genome.</title>
        <authorList>
            <person name="Teterina A.A."/>
            <person name="Willis J.H."/>
            <person name="Phillips P.C."/>
        </authorList>
    </citation>
    <scope>NUCLEOTIDE SEQUENCE [LARGE SCALE GENOMIC DNA]</scope>
    <source>
        <strain evidence="13">PX506</strain>
        <tissue evidence="13">Whole organism</tissue>
    </source>
</reference>
<evidence type="ECO:0000259" key="12">
    <source>
        <dbReference type="PROSITE" id="PS50011"/>
    </source>
</evidence>
<feature type="region of interest" description="Disordered" evidence="11">
    <location>
        <begin position="1"/>
        <end position="36"/>
    </location>
</feature>
<dbReference type="Proteomes" id="UP000483820">
    <property type="component" value="Chromosome III"/>
</dbReference>
<keyword evidence="2 10" id="KW-0723">Serine/threonine-protein kinase</keyword>
<dbReference type="RefSeq" id="XP_003104943.2">
    <property type="nucleotide sequence ID" value="XM_003104895.2"/>
</dbReference>
<dbReference type="PROSITE" id="PS00108">
    <property type="entry name" value="PROTEIN_KINASE_ST"/>
    <property type="match status" value="1"/>
</dbReference>
<keyword evidence="4 9" id="KW-0547">Nucleotide-binding</keyword>
<feature type="region of interest" description="Disordered" evidence="11">
    <location>
        <begin position="389"/>
        <end position="454"/>
    </location>
</feature>